<dbReference type="OMA" id="DACAPMY"/>
<dbReference type="OrthoDB" id="62919at2759"/>
<dbReference type="Gene3D" id="3.40.50.150">
    <property type="entry name" value="Vaccinia Virus protein VP39"/>
    <property type="match status" value="1"/>
</dbReference>
<protein>
    <submittedName>
        <fullName evidence="1">Uncharacterized protein</fullName>
    </submittedName>
</protein>
<dbReference type="EMBL" id="KK583193">
    <property type="protein sequence ID" value="KDO33289.1"/>
    <property type="molecule type" value="Genomic_DNA"/>
</dbReference>
<dbReference type="Proteomes" id="UP000030745">
    <property type="component" value="Unassembled WGS sequence"/>
</dbReference>
<evidence type="ECO:0000313" key="1">
    <source>
        <dbReference type="EMBL" id="KDO33289.1"/>
    </source>
</evidence>
<dbReference type="PANTHER" id="PTHR14614">
    <property type="entry name" value="HEPATOCELLULAR CARCINOMA-ASSOCIATED ANTIGEN"/>
    <property type="match status" value="1"/>
</dbReference>
<proteinExistence type="predicted"/>
<dbReference type="SUPFAM" id="SSF53335">
    <property type="entry name" value="S-adenosyl-L-methionine-dependent methyltransferases"/>
    <property type="match status" value="1"/>
</dbReference>
<dbReference type="VEuPathDB" id="FungiDB:SPRG_02098"/>
<organism evidence="1 2">
    <name type="scientific">Saprolegnia parasitica (strain CBS 223.65)</name>
    <dbReference type="NCBI Taxonomy" id="695850"/>
    <lineage>
        <taxon>Eukaryota</taxon>
        <taxon>Sar</taxon>
        <taxon>Stramenopiles</taxon>
        <taxon>Oomycota</taxon>
        <taxon>Saprolegniomycetes</taxon>
        <taxon>Saprolegniales</taxon>
        <taxon>Saprolegniaceae</taxon>
        <taxon>Saprolegnia</taxon>
    </lineage>
</organism>
<evidence type="ECO:0000313" key="2">
    <source>
        <dbReference type="Proteomes" id="UP000030745"/>
    </source>
</evidence>
<sequence length="333" mass="35173">MLCRLRFRFAPPVAVPSSDTLVSIHVEVVDEHGQGVSLATATKAAHTTGWSLVVSAGDAPPMRLDMTAAQSHGVVRLTLPSSDAAFRIHARAVSVVDACAPMYTGLQALTSASAVTPTVLVLPLCSTCISRGDKFIAGAIPIALRVYDANLVLHETYGDAMAAHQWDAGLCLASHLQTWLSSTPPPTTVLELGAGSGLLGLALAKWLPATSTVVLTERTSSLPHLKETLCRNASVVTAQVHALALDWGDDCPLQAIRAMLPKACDLVVLADVLYCWEAHPRLLSSICALVQLGHTSIVLAHTHRSAHISAHIAALETDDVTVRCGHCDGVYSR</sequence>
<dbReference type="KEGG" id="spar:SPRG_02098"/>
<dbReference type="InterPro" id="IPR029063">
    <property type="entry name" value="SAM-dependent_MTases_sf"/>
</dbReference>
<accession>A0A067CRH5</accession>
<dbReference type="RefSeq" id="XP_012196039.1">
    <property type="nucleotide sequence ID" value="XM_012340649.1"/>
</dbReference>
<gene>
    <name evidence="1" type="ORF">SPRG_02098</name>
</gene>
<dbReference type="AlphaFoldDB" id="A0A067CRH5"/>
<dbReference type="GeneID" id="24124661"/>
<dbReference type="InterPro" id="IPR019410">
    <property type="entry name" value="Methyltransf_16"/>
</dbReference>
<reference evidence="1 2" key="1">
    <citation type="journal article" date="2013" name="PLoS Genet.">
        <title>Distinctive expansion of potential virulence genes in the genome of the oomycete fish pathogen Saprolegnia parasitica.</title>
        <authorList>
            <person name="Jiang R.H."/>
            <person name="de Bruijn I."/>
            <person name="Haas B.J."/>
            <person name="Belmonte R."/>
            <person name="Lobach L."/>
            <person name="Christie J."/>
            <person name="van den Ackerveken G."/>
            <person name="Bottin A."/>
            <person name="Bulone V."/>
            <person name="Diaz-Moreno S.M."/>
            <person name="Dumas B."/>
            <person name="Fan L."/>
            <person name="Gaulin E."/>
            <person name="Govers F."/>
            <person name="Grenville-Briggs L.J."/>
            <person name="Horner N.R."/>
            <person name="Levin J.Z."/>
            <person name="Mammella M."/>
            <person name="Meijer H.J."/>
            <person name="Morris P."/>
            <person name="Nusbaum C."/>
            <person name="Oome S."/>
            <person name="Phillips A.J."/>
            <person name="van Rooyen D."/>
            <person name="Rzeszutek E."/>
            <person name="Saraiva M."/>
            <person name="Secombes C.J."/>
            <person name="Seidl M.F."/>
            <person name="Snel B."/>
            <person name="Stassen J.H."/>
            <person name="Sykes S."/>
            <person name="Tripathy S."/>
            <person name="van den Berg H."/>
            <person name="Vega-Arreguin J.C."/>
            <person name="Wawra S."/>
            <person name="Young S.K."/>
            <person name="Zeng Q."/>
            <person name="Dieguez-Uribeondo J."/>
            <person name="Russ C."/>
            <person name="Tyler B.M."/>
            <person name="van West P."/>
        </authorList>
    </citation>
    <scope>NUCLEOTIDE SEQUENCE [LARGE SCALE GENOMIC DNA]</scope>
    <source>
        <strain evidence="1 2">CBS 223.65</strain>
    </source>
</reference>
<keyword evidence="2" id="KW-1185">Reference proteome</keyword>
<dbReference type="Pfam" id="PF10294">
    <property type="entry name" value="Methyltransf_16"/>
    <property type="match status" value="1"/>
</dbReference>
<name>A0A067CRH5_SAPPC</name>